<evidence type="ECO:0000313" key="5">
    <source>
        <dbReference type="Proteomes" id="UP000095759"/>
    </source>
</evidence>
<name>A0A1E5NZ98_9ACTN</name>
<feature type="region of interest" description="Disordered" evidence="2">
    <location>
        <begin position="1600"/>
        <end position="1622"/>
    </location>
</feature>
<dbReference type="InterPro" id="IPR006530">
    <property type="entry name" value="YD"/>
</dbReference>
<organism evidence="4 5">
    <name type="scientific">Streptomyces agglomeratus</name>
    <dbReference type="NCBI Taxonomy" id="285458"/>
    <lineage>
        <taxon>Bacteria</taxon>
        <taxon>Bacillati</taxon>
        <taxon>Actinomycetota</taxon>
        <taxon>Actinomycetes</taxon>
        <taxon>Kitasatosporales</taxon>
        <taxon>Streptomycetaceae</taxon>
        <taxon>Streptomyces</taxon>
    </lineage>
</organism>
<evidence type="ECO:0000259" key="3">
    <source>
        <dbReference type="Pfam" id="PF25023"/>
    </source>
</evidence>
<feature type="region of interest" description="Disordered" evidence="2">
    <location>
        <begin position="205"/>
        <end position="225"/>
    </location>
</feature>
<dbReference type="InterPro" id="IPR050708">
    <property type="entry name" value="T6SS_VgrG/RHS"/>
</dbReference>
<dbReference type="NCBIfam" id="TIGR01643">
    <property type="entry name" value="YD_repeat_2x"/>
    <property type="match status" value="2"/>
</dbReference>
<keyword evidence="1" id="KW-0677">Repeat</keyword>
<dbReference type="InterPro" id="IPR022385">
    <property type="entry name" value="Rhs_assc_core"/>
</dbReference>
<dbReference type="InterPro" id="IPR031325">
    <property type="entry name" value="RHS_repeat"/>
</dbReference>
<keyword evidence="5" id="KW-1185">Reference proteome</keyword>
<evidence type="ECO:0000256" key="1">
    <source>
        <dbReference type="ARBA" id="ARBA00022737"/>
    </source>
</evidence>
<gene>
    <name evidence="4" type="ORF">AS594_39690</name>
</gene>
<dbReference type="Gene3D" id="2.180.10.10">
    <property type="entry name" value="RHS repeat-associated core"/>
    <property type="match status" value="1"/>
</dbReference>
<feature type="domain" description="Teneurin-like YD-shell" evidence="3">
    <location>
        <begin position="1622"/>
        <end position="1820"/>
    </location>
</feature>
<dbReference type="Proteomes" id="UP000095759">
    <property type="component" value="Unassembled WGS sequence"/>
</dbReference>
<reference evidence="4 5" key="1">
    <citation type="submission" date="2016-08" db="EMBL/GenBank/DDBJ databases">
        <title>Complete genome sequence of Streptomyces agglomeratus strain 6-3-2, a novel anti-MRSA actinomycete isolated from Wuli of Tebit, China.</title>
        <authorList>
            <person name="Chen X."/>
        </authorList>
    </citation>
    <scope>NUCLEOTIDE SEQUENCE [LARGE SCALE GENOMIC DNA]</scope>
    <source>
        <strain evidence="4 5">6-3-2</strain>
    </source>
</reference>
<sequence>MAYLVASLLGGPVAVAAELELRKLAKPDPVPVSKVKGKGLNKPDETARNRFRPDEKARWPSPGAVTADVSGAGKRAKTLKAGSLPVTLKAPKGAGRSAPVAGQVQVQVLNRSAATAAGVDGVLIAVEGHGGKNTAVRVPMKLDYSGFAGLYGGDWASRLTLRELPACALTTPGKKSCGPGKTIKAVNNTEDGTLTADVPVTVTKSGPAETGKPVQPAPPMARSATGAVASPDATLFAVSAANSGATGDFGVTSLSPSSKWEAGGSSGGFSWSYDIDTPGVPGGVEPSVGLSYSSQAVDGRTAATNNQANWIGDGWSMSPGSIERRYTSCETDKADGNNPSHKVGDQCWKKDNATLSLGGSSSELVKDDTTGEWRKKADDGTKIAQLKSSTRANGDADGEYWRVTAPDGTRYYFGYNRLPGWAEGKPETNSAWTVPVYGNHSGEPCNATTFTDSWCQQGWRWNLDYVVDPHSNAMAYYWDKESNHYQRNIDSSYKGTLTNYTRGGYLKRIEYGLRSNTMYAAKAAAKVDFTTAERCLPTSTFDCAADKFTSANANKWPDVPFDQVCAAGSACEGNSSPSFFTRKRLTAITTSVLDSDVYKKADTWALKHSFPSTGDGTDPPLWLAAIGRTGHTAGTSVTLPEVVLYGQQLPNRVEGAVDTIPAYNRYRVYAVKNETGSTLGVTYSTPDCTASSLPAPATNTKRCYPVIWSPPDAPAANFEPYQDWFHTYVATQILESDNTAGAPVKRTDYTYLGGLAWAKNDDEFTKAKHRTYGDTRGYGRVQTRTGDPAEGTQALSETRYFRGITGAQVADSEGNEVADHEAYAGLTRETATYNGSGGALISATSSTPWRSTATASHARSADNLPTVHAYLTGVKKEQTRTAVTGGTLRRTESVREFDSYGHTVSVSHSGDTAKSGDEQCTTTSYARNTATNMTLVAENKTVATACDTTASLPVDLVATERYYYDGSTTLGAAPTKGDETRRDEQDGAGTGFLTVNKATYDAYGRQTGATDAAGAPSTVAYTPATGQIPTQTINTNALGHATTTTTDPARGLTTSAVDANGKRTDAEYDALGRVIKVWSPGWAKATYPSLPTTQYSYSLSQTTPNVVTTKALNHNGEYLTSYTFFDGLLRPRQTQSAAVGAEGRVVTETRYDTRGLAWKTYGAYYATGAPTTTLVAGDDTKVPAGTETQYDGAMRPVTQISLKYGDETKRTTTVHGGDRTTLIPPKGGTAATTITDALGRKTETRAYTNSARTEFQATTYAYNKHGKLAKLTDPAGTAWTWTYDARGRQIKADDPDKGPGTTTYDDADRPVKTTDVRGTELITSYDVLGRVEELKEGTVRRASWTYDTVAKGQPAADTRYIGDQPYTTKIDGYNDRYQPTSSTITIPASEEGLAGTYTWSYGYNQYTGAEEWLKQPAIGALPSERVTTNFNNSDLPVSTTAGGVPLVGNVNYDVFARPVRVELGAFGHKVYDTRAWDEHTGSLNRRTLDGDEALRIEDTRYSYDAAGNTTRISATSGQDAAASTDTQCFAIDALRRMTEAWTTKSAADDCTTGPSTATAGGPDAYWHSYEYDVAGNRAKETQHAVATGFSDITRTYTAGKSGEANPHALHSVSTTGGPDNGKTEKFTYDEAGNTTSRNGGARDQELIWDAEGQLAKITEGGKSTEYVYDPDGNRLLARNADSTTTAYLPGGNELKVTAAGAKSATRYYDHAGETVAVRTTSGISFLFSDHQGTGLTAVGFAAGQLITRRKQLPFGKSRSSTGSNWPGDRGFVGGMTDPTGLTHLGAREYDPQLGRFMSVDPLLLTDDPSQHNPYVYGNNNAATFADPTGEAYEECVSGQYNCTYGPGGTGDIKEIEFGKNYEKVTKSVGGTISPNHTIQQNTGYRHVYTKGSGVTGPTAAQRARSAEIERQRRLVRLRKAAEAQHAANQQERGFWDELFGFGPPPPIKFVAAEPKIGIVYPGPAAGRLGARAGATERKSWELTAAKSEKVMEGGPFKSTFYKSRSDGTWWTQDVTGHGGSAFKVYRETKKGLEWIADADRYGTYMTNKWKGKTGRFIPKDQLKGVRR</sequence>
<comment type="caution">
    <text evidence="4">The sequence shown here is derived from an EMBL/GenBank/DDBJ whole genome shotgun (WGS) entry which is preliminary data.</text>
</comment>
<dbReference type="PANTHER" id="PTHR32305">
    <property type="match status" value="1"/>
</dbReference>
<feature type="compositionally biased region" description="Basic and acidic residues" evidence="2">
    <location>
        <begin position="41"/>
        <end position="58"/>
    </location>
</feature>
<dbReference type="NCBIfam" id="TIGR03696">
    <property type="entry name" value="Rhs_assc_core"/>
    <property type="match status" value="1"/>
</dbReference>
<dbReference type="EMBL" id="MEHJ01000002">
    <property type="protein sequence ID" value="OEJ21642.1"/>
    <property type="molecule type" value="Genomic_DNA"/>
</dbReference>
<feature type="region of interest" description="Disordered" evidence="2">
    <location>
        <begin position="30"/>
        <end position="66"/>
    </location>
</feature>
<dbReference type="InterPro" id="IPR056823">
    <property type="entry name" value="TEN-like_YD-shell"/>
</dbReference>
<dbReference type="PANTHER" id="PTHR32305:SF17">
    <property type="entry name" value="TRNA NUCLEASE WAPA"/>
    <property type="match status" value="1"/>
</dbReference>
<accession>A0A1E5NZ98</accession>
<feature type="region of interest" description="Disordered" evidence="2">
    <location>
        <begin position="1290"/>
        <end position="1310"/>
    </location>
</feature>
<dbReference type="Pfam" id="PF25023">
    <property type="entry name" value="TEN_YD-shell"/>
    <property type="match status" value="1"/>
</dbReference>
<evidence type="ECO:0000256" key="2">
    <source>
        <dbReference type="SAM" id="MobiDB-lite"/>
    </source>
</evidence>
<evidence type="ECO:0000313" key="4">
    <source>
        <dbReference type="EMBL" id="OEJ21642.1"/>
    </source>
</evidence>
<feature type="region of interest" description="Disordered" evidence="2">
    <location>
        <begin position="1210"/>
        <end position="1231"/>
    </location>
</feature>
<dbReference type="Pfam" id="PF05593">
    <property type="entry name" value="RHS_repeat"/>
    <property type="match status" value="1"/>
</dbReference>
<proteinExistence type="predicted"/>
<protein>
    <recommendedName>
        <fullName evidence="3">Teneurin-like YD-shell domain-containing protein</fullName>
    </recommendedName>
</protein>